<accession>A0A0F7S9F1</accession>
<dbReference type="InterPro" id="IPR000182">
    <property type="entry name" value="GNAT_dom"/>
</dbReference>
<dbReference type="GO" id="GO:0016747">
    <property type="term" value="F:acyltransferase activity, transferring groups other than amino-acyl groups"/>
    <property type="evidence" value="ECO:0007669"/>
    <property type="project" value="InterPro"/>
</dbReference>
<evidence type="ECO:0000256" key="1">
    <source>
        <dbReference type="SAM" id="MobiDB-lite"/>
    </source>
</evidence>
<organism evidence="4 5">
    <name type="scientific">Sporisorium scitamineum</name>
    <dbReference type="NCBI Taxonomy" id="49012"/>
    <lineage>
        <taxon>Eukaryota</taxon>
        <taxon>Fungi</taxon>
        <taxon>Dikarya</taxon>
        <taxon>Basidiomycota</taxon>
        <taxon>Ustilaginomycotina</taxon>
        <taxon>Ustilaginomycetes</taxon>
        <taxon>Ustilaginales</taxon>
        <taxon>Ustilaginaceae</taxon>
        <taxon>Sporisorium</taxon>
    </lineage>
</organism>
<evidence type="ECO:0000313" key="3">
    <source>
        <dbReference type="EMBL" id="CDU26027.1"/>
    </source>
</evidence>
<dbReference type="EMBL" id="LK056692">
    <property type="protein sequence ID" value="CDU26027.1"/>
    <property type="molecule type" value="Genomic_DNA"/>
</dbReference>
<proteinExistence type="predicted"/>
<dbReference type="Gene3D" id="3.40.630.30">
    <property type="match status" value="1"/>
</dbReference>
<protein>
    <recommendedName>
        <fullName evidence="2">N-acetyltransferase domain-containing protein</fullName>
    </recommendedName>
</protein>
<feature type="region of interest" description="Disordered" evidence="1">
    <location>
        <begin position="102"/>
        <end position="151"/>
    </location>
</feature>
<feature type="compositionally biased region" description="Polar residues" evidence="1">
    <location>
        <begin position="404"/>
        <end position="415"/>
    </location>
</feature>
<evidence type="ECO:0000259" key="2">
    <source>
        <dbReference type="PROSITE" id="PS51186"/>
    </source>
</evidence>
<keyword evidence="5" id="KW-1185">Reference proteome</keyword>
<dbReference type="OrthoDB" id="41532at2759"/>
<dbReference type="SUPFAM" id="SSF55729">
    <property type="entry name" value="Acyl-CoA N-acyltransferases (Nat)"/>
    <property type="match status" value="1"/>
</dbReference>
<dbReference type="Pfam" id="PF00583">
    <property type="entry name" value="Acetyltransf_1"/>
    <property type="match status" value="1"/>
</dbReference>
<feature type="region of interest" description="Disordered" evidence="1">
    <location>
        <begin position="341"/>
        <end position="448"/>
    </location>
</feature>
<reference evidence="5" key="2">
    <citation type="submission" date="2014-06" db="EMBL/GenBank/DDBJ databases">
        <authorList>
            <person name="Berkman P.J."/>
        </authorList>
    </citation>
    <scope>NUCLEOTIDE SEQUENCE [LARGE SCALE GENOMIC DNA]</scope>
</reference>
<gene>
    <name evidence="4" type="primary">SSCI45790.1</name>
    <name evidence="3" type="ORF">SPSC_06198</name>
</gene>
<dbReference type="CDD" id="cd04301">
    <property type="entry name" value="NAT_SF"/>
    <property type="match status" value="1"/>
</dbReference>
<name>A0A0F7S9F1_9BASI</name>
<dbReference type="PROSITE" id="PS51186">
    <property type="entry name" value="GNAT"/>
    <property type="match status" value="1"/>
</dbReference>
<sequence length="448" mass="48652">MPRRKIGADLKEALCKLYEAGDITADTIEKHGIMSRATFFRNLKMYKSGASLEQRHSTGRKTNADKLKEHEKKELDALHPTHLSHLELVLLLDDDEKGAHATAARNKKKIKVNAGSSKRKDTAKGLGDEQSNEAAQTVDDSASESDADVDEGAALASKQTLEELTQAVRSFLASSTSNEESGTAANGSADLRSLSKLEDSHYSHSNRGALFVVRRRGDNSATEQHQGIVAAVALRSLIWTPEIYQALGPSYASRSIDKICNLARLRVDPMWQRKGIGRWLVRVAELKASKLGFAQLYTQADANNIELLSFWKSAGLNEFARFSDVARLEKAVVVPRAASKGEASKRALSRSPPVLPQSDGVLDEPGSSSSSKRQRTDANGVDRTTAQRLANPKALKIDPAIPSDLSTSVLSTTRATPPAYISHTPAAELPPRRIAFHDTSSTDSRPPA</sequence>
<evidence type="ECO:0000313" key="4">
    <source>
        <dbReference type="EMBL" id="CDW98034.1"/>
    </source>
</evidence>
<feature type="domain" description="N-acetyltransferase" evidence="2">
    <location>
        <begin position="189"/>
        <end position="335"/>
    </location>
</feature>
<reference evidence="4" key="1">
    <citation type="submission" date="2014-06" db="EMBL/GenBank/DDBJ databases">
        <authorList>
            <person name="Berkman J.Paul."/>
        </authorList>
    </citation>
    <scope>NUCLEOTIDE SEQUENCE [LARGE SCALE GENOMIC DNA]</scope>
</reference>
<dbReference type="EMBL" id="CCFA01002744">
    <property type="protein sequence ID" value="CDW98034.1"/>
    <property type="molecule type" value="Genomic_DNA"/>
</dbReference>
<feature type="compositionally biased region" description="Polar residues" evidence="1">
    <location>
        <begin position="438"/>
        <end position="448"/>
    </location>
</feature>
<feature type="compositionally biased region" description="Acidic residues" evidence="1">
    <location>
        <begin position="141"/>
        <end position="151"/>
    </location>
</feature>
<dbReference type="Proteomes" id="UP000242770">
    <property type="component" value="Unassembled WGS sequence"/>
</dbReference>
<reference evidence="3" key="3">
    <citation type="submission" date="2014-06" db="EMBL/GenBank/DDBJ databases">
        <authorList>
            <person name="Ju J."/>
            <person name="Zhang J."/>
        </authorList>
    </citation>
    <scope>NUCLEOTIDE SEQUENCE</scope>
    <source>
        <strain evidence="3">SscI8</strain>
    </source>
</reference>
<feature type="compositionally biased region" description="Basic and acidic residues" evidence="1">
    <location>
        <begin position="118"/>
        <end position="127"/>
    </location>
</feature>
<evidence type="ECO:0000313" key="5">
    <source>
        <dbReference type="Proteomes" id="UP000242770"/>
    </source>
</evidence>
<dbReference type="InterPro" id="IPR016181">
    <property type="entry name" value="Acyl_CoA_acyltransferase"/>
</dbReference>
<dbReference type="AlphaFoldDB" id="A0A0F7S9F1"/>